<dbReference type="GO" id="GO:0030170">
    <property type="term" value="F:pyridoxal phosphate binding"/>
    <property type="evidence" value="ECO:0007669"/>
    <property type="project" value="InterPro"/>
</dbReference>
<name>A0A2Z4Y4J5_SUMC1</name>
<dbReference type="InterPro" id="IPR005814">
    <property type="entry name" value="Aminotrans_3"/>
</dbReference>
<dbReference type="PANTHER" id="PTHR11986:SF58">
    <property type="entry name" value="LEUCINE_METHIONINE RACEMASE"/>
    <property type="match status" value="1"/>
</dbReference>
<evidence type="ECO:0000256" key="1">
    <source>
        <dbReference type="ARBA" id="ARBA00001933"/>
    </source>
</evidence>
<evidence type="ECO:0000313" key="8">
    <source>
        <dbReference type="Proteomes" id="UP000262583"/>
    </source>
</evidence>
<dbReference type="Proteomes" id="UP000262583">
    <property type="component" value="Chromosome"/>
</dbReference>
<dbReference type="Gene3D" id="3.40.640.10">
    <property type="entry name" value="Type I PLP-dependent aspartate aminotransferase-like (Major domain)"/>
    <property type="match status" value="1"/>
</dbReference>
<dbReference type="InterPro" id="IPR015422">
    <property type="entry name" value="PyrdxlP-dep_Trfase_small"/>
</dbReference>
<evidence type="ECO:0000256" key="5">
    <source>
        <dbReference type="ARBA" id="ARBA00022898"/>
    </source>
</evidence>
<dbReference type="InterPro" id="IPR015424">
    <property type="entry name" value="PyrdxlP-dep_Trfase"/>
</dbReference>
<gene>
    <name evidence="7" type="ORF">BRCON_1132</name>
</gene>
<sequence length="424" mass="46281">MNELLPEIKVTPPGPKAKAVIERDHAIMSPSYTRDYGFVMERGEGCVVWDVDGNRYLDLAAGIAVCSTGHSHPKVVAAIQEQASKFLHMSGTDFYYEVQIRLAERLAKYAPISGPKRVFFTNSGAESIECAIKLARHHTRGHQMLAFYGSFHGRTMGALSLTSSKNIQRRNFGPFLSGVVHVDYQQPVELIERNVIKRVIDEGNFAAVFVEPIQGEGGYIVPSKQWLLELRELCTRYGIVLVADEVQCGMGRTGKMFACEHFGLEPDIICTAKGIASGLPLGAVIARADIMNWQPGQHASTFGGNPVACAAANATLDLLEESLMENASVVGAYLVEQLHALCQRVKILANPRGLGLMVGIDAVDKEGKPSPDLRNKIVTSLFYEGVLILGCGAHSIRFCPPLVLQKEQVDYAIAALERVCAKLQ</sequence>
<dbReference type="SUPFAM" id="SSF53383">
    <property type="entry name" value="PLP-dependent transferases"/>
    <property type="match status" value="1"/>
</dbReference>
<evidence type="ECO:0000256" key="3">
    <source>
        <dbReference type="ARBA" id="ARBA00022576"/>
    </source>
</evidence>
<evidence type="ECO:0000256" key="2">
    <source>
        <dbReference type="ARBA" id="ARBA00008954"/>
    </source>
</evidence>
<keyword evidence="4 7" id="KW-0808">Transferase</keyword>
<accession>A0A2Z4Y4J5</accession>
<dbReference type="KEGG" id="schv:BRCON_1132"/>
<dbReference type="InterPro" id="IPR049704">
    <property type="entry name" value="Aminotrans_3_PPA_site"/>
</dbReference>
<dbReference type="NCBIfam" id="NF004426">
    <property type="entry name" value="PRK05769.1"/>
    <property type="match status" value="1"/>
</dbReference>
<dbReference type="InterPro" id="IPR015421">
    <property type="entry name" value="PyrdxlP-dep_Trfase_major"/>
</dbReference>
<reference evidence="7 8" key="1">
    <citation type="submission" date="2018-05" db="EMBL/GenBank/DDBJ databases">
        <title>A metagenomic window into the 2 km-deep terrestrial subsurface aquifer revealed taxonomically and functionally diverse microbial community comprising novel uncultured bacterial lineages.</title>
        <authorList>
            <person name="Kadnikov V.V."/>
            <person name="Mardanov A.V."/>
            <person name="Beletsky A.V."/>
            <person name="Banks D."/>
            <person name="Pimenov N.V."/>
            <person name="Frank Y.A."/>
            <person name="Karnachuk O.V."/>
            <person name="Ravin N.V."/>
        </authorList>
    </citation>
    <scope>NUCLEOTIDE SEQUENCE [LARGE SCALE GENOMIC DNA]</scope>
    <source>
        <strain evidence="7">BY</strain>
    </source>
</reference>
<dbReference type="PIRSF" id="PIRSF000521">
    <property type="entry name" value="Transaminase_4ab_Lys_Orn"/>
    <property type="match status" value="1"/>
</dbReference>
<proteinExistence type="inferred from homology"/>
<evidence type="ECO:0000256" key="4">
    <source>
        <dbReference type="ARBA" id="ARBA00022679"/>
    </source>
</evidence>
<protein>
    <submittedName>
        <fullName evidence="7">4-aminobutyrate aminotransferase</fullName>
    </submittedName>
</protein>
<comment type="cofactor">
    <cofactor evidence="1">
        <name>pyridoxal 5'-phosphate</name>
        <dbReference type="ChEBI" id="CHEBI:597326"/>
    </cofactor>
</comment>
<dbReference type="CDD" id="cd00610">
    <property type="entry name" value="OAT_like"/>
    <property type="match status" value="1"/>
</dbReference>
<comment type="similarity">
    <text evidence="2 6">Belongs to the class-III pyridoxal-phosphate-dependent aminotransferase family.</text>
</comment>
<dbReference type="EMBL" id="CP030759">
    <property type="protein sequence ID" value="AXA35909.1"/>
    <property type="molecule type" value="Genomic_DNA"/>
</dbReference>
<keyword evidence="3 7" id="KW-0032">Aminotransferase</keyword>
<dbReference type="GO" id="GO:0008483">
    <property type="term" value="F:transaminase activity"/>
    <property type="evidence" value="ECO:0007669"/>
    <property type="project" value="UniProtKB-KW"/>
</dbReference>
<dbReference type="Pfam" id="PF00202">
    <property type="entry name" value="Aminotran_3"/>
    <property type="match status" value="1"/>
</dbReference>
<keyword evidence="5 6" id="KW-0663">Pyridoxal phosphate</keyword>
<dbReference type="InterPro" id="IPR050103">
    <property type="entry name" value="Class-III_PLP-dep_AT"/>
</dbReference>
<dbReference type="PROSITE" id="PS00600">
    <property type="entry name" value="AA_TRANSFER_CLASS_3"/>
    <property type="match status" value="1"/>
</dbReference>
<organism evidence="7 8">
    <name type="scientific">Sumerlaea chitinivorans</name>
    <dbReference type="NCBI Taxonomy" id="2250252"/>
    <lineage>
        <taxon>Bacteria</taxon>
        <taxon>Candidatus Sumerlaeota</taxon>
        <taxon>Candidatus Sumerlaeia</taxon>
        <taxon>Candidatus Sumerlaeales</taxon>
        <taxon>Candidatus Sumerlaeaceae</taxon>
        <taxon>Candidatus Sumerlaea</taxon>
    </lineage>
</organism>
<dbReference type="GO" id="GO:0042802">
    <property type="term" value="F:identical protein binding"/>
    <property type="evidence" value="ECO:0007669"/>
    <property type="project" value="TreeGrafter"/>
</dbReference>
<dbReference type="AlphaFoldDB" id="A0A2Z4Y4J5"/>
<dbReference type="PANTHER" id="PTHR11986">
    <property type="entry name" value="AMINOTRANSFERASE CLASS III"/>
    <property type="match status" value="1"/>
</dbReference>
<dbReference type="Gene3D" id="3.90.1150.10">
    <property type="entry name" value="Aspartate Aminotransferase, domain 1"/>
    <property type="match status" value="1"/>
</dbReference>
<evidence type="ECO:0000313" key="7">
    <source>
        <dbReference type="EMBL" id="AXA35909.1"/>
    </source>
</evidence>
<dbReference type="FunFam" id="3.40.640.10:FF:000013">
    <property type="entry name" value="4-aminobutyrate aminotransferase"/>
    <property type="match status" value="1"/>
</dbReference>
<evidence type="ECO:0000256" key="6">
    <source>
        <dbReference type="RuleBase" id="RU003560"/>
    </source>
</evidence>